<evidence type="ECO:0000259" key="2">
    <source>
        <dbReference type="PROSITE" id="PS50110"/>
    </source>
</evidence>
<dbReference type="InterPro" id="IPR001789">
    <property type="entry name" value="Sig_transdc_resp-reg_receiver"/>
</dbReference>
<accession>A0A1I5U7K1</accession>
<protein>
    <submittedName>
        <fullName evidence="3">Response regulator receiver domain-containing protein</fullName>
    </submittedName>
</protein>
<dbReference type="RefSeq" id="WP_177215217.1">
    <property type="nucleotide sequence ID" value="NZ_FOXA01000018.1"/>
</dbReference>
<evidence type="ECO:0000313" key="3">
    <source>
        <dbReference type="EMBL" id="SFP91238.1"/>
    </source>
</evidence>
<dbReference type="InterPro" id="IPR011006">
    <property type="entry name" value="CheY-like_superfamily"/>
</dbReference>
<dbReference type="Gene3D" id="3.40.50.2300">
    <property type="match status" value="1"/>
</dbReference>
<proteinExistence type="predicted"/>
<sequence length="123" mass="13530">MPPAKARKRGRTVVILESDFIEAEDLRERCEELGFTVLRVASRPADAFESILRLRPDYALIDCQLGAGLDGMMIVRLAESRVPETRFLIIGEMKTSDSPGVTRLVLAKPVTDTGLRLAMGAEA</sequence>
<name>A0A1I5U7K1_9RHOB</name>
<feature type="modified residue" description="4-aspartylphosphate" evidence="1">
    <location>
        <position position="62"/>
    </location>
</feature>
<feature type="domain" description="Response regulatory" evidence="2">
    <location>
        <begin position="12"/>
        <end position="123"/>
    </location>
</feature>
<dbReference type="GO" id="GO:0000160">
    <property type="term" value="P:phosphorelay signal transduction system"/>
    <property type="evidence" value="ECO:0007669"/>
    <property type="project" value="InterPro"/>
</dbReference>
<dbReference type="EMBL" id="FOXA01000018">
    <property type="protein sequence ID" value="SFP91238.1"/>
    <property type="molecule type" value="Genomic_DNA"/>
</dbReference>
<dbReference type="AlphaFoldDB" id="A0A1I5U7K1"/>
<keyword evidence="4" id="KW-1185">Reference proteome</keyword>
<dbReference type="Proteomes" id="UP000199356">
    <property type="component" value="Unassembled WGS sequence"/>
</dbReference>
<keyword evidence="1" id="KW-0597">Phosphoprotein</keyword>
<dbReference type="STRING" id="441119.SAMN04488047_11821"/>
<gene>
    <name evidence="3" type="ORF">SAMN04488047_11821</name>
</gene>
<evidence type="ECO:0000256" key="1">
    <source>
        <dbReference type="PROSITE-ProRule" id="PRU00169"/>
    </source>
</evidence>
<reference evidence="3 4" key="1">
    <citation type="submission" date="2016-10" db="EMBL/GenBank/DDBJ databases">
        <authorList>
            <person name="de Groot N.N."/>
        </authorList>
    </citation>
    <scope>NUCLEOTIDE SEQUENCE [LARGE SCALE GENOMIC DNA]</scope>
    <source>
        <strain evidence="3 4">DSM 19547</strain>
    </source>
</reference>
<organism evidence="3 4">
    <name type="scientific">Tranquillimonas alkanivorans</name>
    <dbReference type="NCBI Taxonomy" id="441119"/>
    <lineage>
        <taxon>Bacteria</taxon>
        <taxon>Pseudomonadati</taxon>
        <taxon>Pseudomonadota</taxon>
        <taxon>Alphaproteobacteria</taxon>
        <taxon>Rhodobacterales</taxon>
        <taxon>Roseobacteraceae</taxon>
        <taxon>Tranquillimonas</taxon>
    </lineage>
</organism>
<dbReference type="SUPFAM" id="SSF52172">
    <property type="entry name" value="CheY-like"/>
    <property type="match status" value="1"/>
</dbReference>
<evidence type="ECO:0000313" key="4">
    <source>
        <dbReference type="Proteomes" id="UP000199356"/>
    </source>
</evidence>
<dbReference type="PROSITE" id="PS50110">
    <property type="entry name" value="RESPONSE_REGULATORY"/>
    <property type="match status" value="1"/>
</dbReference>